<dbReference type="OrthoDB" id="672793at2759"/>
<dbReference type="Gene3D" id="3.30.428.10">
    <property type="entry name" value="HIT-like"/>
    <property type="match status" value="1"/>
</dbReference>
<protein>
    <submittedName>
        <fullName evidence="7 9">Histidine triad nucleotide-binding protein 2, mitochondrial</fullName>
    </submittedName>
</protein>
<evidence type="ECO:0000256" key="4">
    <source>
        <dbReference type="PIRSR" id="PIRSR601310-3"/>
    </source>
</evidence>
<organism evidence="7">
    <name type="scientific">Ictalurus punctatus</name>
    <name type="common">Channel catfish</name>
    <name type="synonym">Silurus punctatus</name>
    <dbReference type="NCBI Taxonomy" id="7998"/>
    <lineage>
        <taxon>Eukaryota</taxon>
        <taxon>Metazoa</taxon>
        <taxon>Chordata</taxon>
        <taxon>Craniata</taxon>
        <taxon>Vertebrata</taxon>
        <taxon>Euteleostomi</taxon>
        <taxon>Actinopterygii</taxon>
        <taxon>Neopterygii</taxon>
        <taxon>Teleostei</taxon>
        <taxon>Ostariophysi</taxon>
        <taxon>Siluriformes</taxon>
        <taxon>Ictaluridae</taxon>
        <taxon>Ictalurus</taxon>
    </lineage>
</organism>
<sequence length="168" mass="18906">MNFAMILRTVIQRRGLFLPFVYNLQRRAITVQNLCLSSHNDEVHLAEEASKKYGSPTPTIFSKIIDKTIPADIIYEDNKCLAFRDISPQAPVHFLVIPRTPIPRISEAHDDDAPLLGHLLVVAKNLAKKEGLSEGYRLVINEGKHGAQSVYHLHLHVLGGRQMQWPPG</sequence>
<dbReference type="Pfam" id="PF01230">
    <property type="entry name" value="HIT"/>
    <property type="match status" value="1"/>
</dbReference>
<dbReference type="GO" id="GO:0003824">
    <property type="term" value="F:catalytic activity"/>
    <property type="evidence" value="ECO:0007669"/>
    <property type="project" value="InterPro"/>
</dbReference>
<name>W5UFP4_ICTPU</name>
<dbReference type="InterPro" id="IPR036265">
    <property type="entry name" value="HIT-like_sf"/>
</dbReference>
<comment type="similarity">
    <text evidence="2">Belongs to the HINT family.</text>
</comment>
<reference evidence="7" key="1">
    <citation type="journal article" date="2012" name="BMC Genomics">
        <title>Efficient assembly and annotation of the transcriptome of catfish by RNA-Seq analysis of a doubled haploid homozygote.</title>
        <authorList>
            <person name="Liu S."/>
            <person name="Zhang Y."/>
            <person name="Zhou Z."/>
            <person name="Waldbieser G."/>
            <person name="Sun F."/>
            <person name="Lu J."/>
            <person name="Zhang J."/>
            <person name="Jiang Y."/>
            <person name="Zhang H."/>
            <person name="Wang X."/>
            <person name="Rajendran K.V."/>
            <person name="Khoo L."/>
            <person name="Kucuktas H."/>
            <person name="Peatman E."/>
            <person name="Liu Z."/>
        </authorList>
    </citation>
    <scope>NUCLEOTIDE SEQUENCE</scope>
    <source>
        <tissue evidence="7">Mixed</tissue>
    </source>
</reference>
<evidence type="ECO:0000256" key="3">
    <source>
        <dbReference type="PIRSR" id="PIRSR601310-1"/>
    </source>
</evidence>
<evidence type="ECO:0000259" key="6">
    <source>
        <dbReference type="PROSITE" id="PS51084"/>
    </source>
</evidence>
<dbReference type="CTD" id="84681"/>
<keyword evidence="8" id="KW-1185">Reference proteome</keyword>
<dbReference type="Proteomes" id="UP000221080">
    <property type="component" value="Chromosome 22"/>
</dbReference>
<dbReference type="EMBL" id="JT408956">
    <property type="protein sequence ID" value="AHH38512.1"/>
    <property type="molecule type" value="mRNA"/>
</dbReference>
<dbReference type="PROSITE" id="PS00892">
    <property type="entry name" value="HIT_1"/>
    <property type="match status" value="1"/>
</dbReference>
<proteinExistence type="evidence at transcript level"/>
<dbReference type="SUPFAM" id="SSF54197">
    <property type="entry name" value="HIT-like"/>
    <property type="match status" value="1"/>
</dbReference>
<dbReference type="FunFam" id="3.30.428.10:FF:000005">
    <property type="entry name" value="Histidine triad nucleotide-binding protein 1"/>
    <property type="match status" value="1"/>
</dbReference>
<gene>
    <name evidence="7" type="primary">Hint2</name>
    <name evidence="9" type="synonym">hint2</name>
</gene>
<evidence type="ECO:0000256" key="2">
    <source>
        <dbReference type="ARBA" id="ARBA00025764"/>
    </source>
</evidence>
<accession>W5UFP4</accession>
<dbReference type="STRING" id="7998.ENSIPUP00000022954"/>
<dbReference type="OMA" id="YRVVMNC"/>
<evidence type="ECO:0000256" key="5">
    <source>
        <dbReference type="PROSITE-ProRule" id="PRU00464"/>
    </source>
</evidence>
<dbReference type="CDD" id="cd01276">
    <property type="entry name" value="PKCI_related"/>
    <property type="match status" value="1"/>
</dbReference>
<reference evidence="9" key="3">
    <citation type="submission" date="2025-04" db="UniProtKB">
        <authorList>
            <consortium name="RefSeq"/>
        </authorList>
    </citation>
    <scope>IDENTIFICATION</scope>
    <source>
        <tissue evidence="9">Blood</tissue>
    </source>
</reference>
<evidence type="ECO:0000313" key="8">
    <source>
        <dbReference type="Proteomes" id="UP000221080"/>
    </source>
</evidence>
<evidence type="ECO:0000256" key="1">
    <source>
        <dbReference type="ARBA" id="ARBA00024472"/>
    </source>
</evidence>
<dbReference type="PANTHER" id="PTHR23089">
    <property type="entry name" value="HISTIDINE TRIAD HIT PROTEIN"/>
    <property type="match status" value="1"/>
</dbReference>
<dbReference type="GeneTree" id="ENSGT00940000157905"/>
<feature type="short sequence motif" description="Histidine triad motif" evidence="4 5">
    <location>
        <begin position="152"/>
        <end position="156"/>
    </location>
</feature>
<dbReference type="InterPro" id="IPR019808">
    <property type="entry name" value="Histidine_triad_CS"/>
</dbReference>
<dbReference type="KEGG" id="ipu:108255320"/>
<feature type="domain" description="HIT" evidence="6">
    <location>
        <begin position="60"/>
        <end position="168"/>
    </location>
</feature>
<comment type="catalytic activity">
    <reaction evidence="1">
        <text>adenosine 5'-phosphoramidate + H2O = NH4(+) + AMP</text>
        <dbReference type="Rhea" id="RHEA:67916"/>
        <dbReference type="ChEBI" id="CHEBI:15377"/>
        <dbReference type="ChEBI" id="CHEBI:28938"/>
        <dbReference type="ChEBI" id="CHEBI:57890"/>
        <dbReference type="ChEBI" id="CHEBI:456215"/>
    </reaction>
</comment>
<dbReference type="AlphaFoldDB" id="W5UFP4"/>
<feature type="active site" description="Tele-AMP-histidine intermediate" evidence="3">
    <location>
        <position position="154"/>
    </location>
</feature>
<dbReference type="PROSITE" id="PS51084">
    <property type="entry name" value="HIT_2"/>
    <property type="match status" value="1"/>
</dbReference>
<evidence type="ECO:0000313" key="9">
    <source>
        <dbReference type="RefSeq" id="XP_017306699.1"/>
    </source>
</evidence>
<dbReference type="RefSeq" id="XP_017306699.1">
    <property type="nucleotide sequence ID" value="XM_017451210.3"/>
</dbReference>
<dbReference type="GeneID" id="108255320"/>
<dbReference type="InterPro" id="IPR001310">
    <property type="entry name" value="Histidine_triad_HIT"/>
</dbReference>
<evidence type="ECO:0000313" key="7">
    <source>
        <dbReference type="EMBL" id="AHH38512.1"/>
    </source>
</evidence>
<dbReference type="PRINTS" id="PR00332">
    <property type="entry name" value="HISTRIAD"/>
</dbReference>
<reference evidence="8" key="2">
    <citation type="journal article" date="2016" name="Nat. Commun.">
        <title>The channel catfish genome sequence provides insights into the evolution of scale formation in teleosts.</title>
        <authorList>
            <person name="Liu Z."/>
            <person name="Liu S."/>
            <person name="Yao J."/>
            <person name="Bao L."/>
            <person name="Zhang J."/>
            <person name="Li Y."/>
            <person name="Jiang C."/>
            <person name="Sun L."/>
            <person name="Wang R."/>
            <person name="Zhang Y."/>
            <person name="Zhou T."/>
            <person name="Zeng Q."/>
            <person name="Fu Q."/>
            <person name="Gao S."/>
            <person name="Li N."/>
            <person name="Koren S."/>
            <person name="Jiang Y."/>
            <person name="Zimin A."/>
            <person name="Xu P."/>
            <person name="Phillippy A.M."/>
            <person name="Geng X."/>
            <person name="Song L."/>
            <person name="Sun F."/>
            <person name="Li C."/>
            <person name="Wang X."/>
            <person name="Chen A."/>
            <person name="Jin Y."/>
            <person name="Yuan Z."/>
            <person name="Yang Y."/>
            <person name="Tan S."/>
            <person name="Peatman E."/>
            <person name="Lu J."/>
            <person name="Qin Z."/>
            <person name="Dunham R."/>
            <person name="Li Z."/>
            <person name="Sonstegard T."/>
            <person name="Feng J."/>
            <person name="Danzmann R.G."/>
            <person name="Schroeder S."/>
            <person name="Scheffler B."/>
            <person name="Duke M.V."/>
            <person name="Ballard L."/>
            <person name="Kucuktas H."/>
            <person name="Kaltenboeck L."/>
            <person name="Liu H."/>
            <person name="Armbruster J."/>
            <person name="Xie Y."/>
            <person name="Kirby M.L."/>
            <person name="Tian Y."/>
            <person name="Flanagan M.E."/>
            <person name="Mu W."/>
            <person name="Waldbieser G.C."/>
        </authorList>
    </citation>
    <scope>NUCLEOTIDE SEQUENCE [LARGE SCALE GENOMIC DNA]</scope>
    <source>
        <strain evidence="8">SDA103</strain>
    </source>
</reference>
<dbReference type="InterPro" id="IPR011146">
    <property type="entry name" value="HIT-like"/>
</dbReference>